<feature type="transmembrane region" description="Helical" evidence="1">
    <location>
        <begin position="43"/>
        <end position="60"/>
    </location>
</feature>
<protein>
    <submittedName>
        <fullName evidence="2">Uncharacterized protein</fullName>
    </submittedName>
</protein>
<sequence>MMISYDLILCLTATIIGLISLNQALYGAEYHTGLRFRVGFRIEFFHLIFVLFFIRLINIISNEFETKNNQELNLKTEPKKPNFIFNFLPSFNENFTNNNG</sequence>
<accession>A0A8D8VCN0</accession>
<keyword evidence="1" id="KW-1133">Transmembrane helix</keyword>
<proteinExistence type="predicted"/>
<organism evidence="2">
    <name type="scientific">Cacopsylla melanoneura</name>
    <dbReference type="NCBI Taxonomy" id="428564"/>
    <lineage>
        <taxon>Eukaryota</taxon>
        <taxon>Metazoa</taxon>
        <taxon>Ecdysozoa</taxon>
        <taxon>Arthropoda</taxon>
        <taxon>Hexapoda</taxon>
        <taxon>Insecta</taxon>
        <taxon>Pterygota</taxon>
        <taxon>Neoptera</taxon>
        <taxon>Paraneoptera</taxon>
        <taxon>Hemiptera</taxon>
        <taxon>Sternorrhyncha</taxon>
        <taxon>Psylloidea</taxon>
        <taxon>Psyllidae</taxon>
        <taxon>Psyllinae</taxon>
        <taxon>Cacopsylla</taxon>
    </lineage>
</organism>
<dbReference type="EMBL" id="HBUF01362150">
    <property type="protein sequence ID" value="CAG6721404.1"/>
    <property type="molecule type" value="Transcribed_RNA"/>
</dbReference>
<name>A0A8D8VCN0_9HEMI</name>
<evidence type="ECO:0000313" key="2">
    <source>
        <dbReference type="EMBL" id="CAG6721404.1"/>
    </source>
</evidence>
<reference evidence="2" key="1">
    <citation type="submission" date="2021-05" db="EMBL/GenBank/DDBJ databases">
        <authorList>
            <person name="Alioto T."/>
            <person name="Alioto T."/>
            <person name="Gomez Garrido J."/>
        </authorList>
    </citation>
    <scope>NUCLEOTIDE SEQUENCE</scope>
</reference>
<dbReference type="AlphaFoldDB" id="A0A8D8VCN0"/>
<evidence type="ECO:0000256" key="1">
    <source>
        <dbReference type="SAM" id="Phobius"/>
    </source>
</evidence>
<keyword evidence="1" id="KW-0472">Membrane</keyword>
<keyword evidence="1" id="KW-0812">Transmembrane</keyword>